<evidence type="ECO:0000259" key="1">
    <source>
        <dbReference type="Pfam" id="PF00156"/>
    </source>
</evidence>
<dbReference type="GO" id="GO:0016740">
    <property type="term" value="F:transferase activity"/>
    <property type="evidence" value="ECO:0007669"/>
    <property type="project" value="UniProtKB-KW"/>
</dbReference>
<dbReference type="Gene3D" id="3.40.50.2020">
    <property type="match status" value="1"/>
</dbReference>
<dbReference type="AlphaFoldDB" id="A0A1U7GYG7"/>
<dbReference type="EMBL" id="MRCA01000006">
    <property type="protein sequence ID" value="OKH13477.1"/>
    <property type="molecule type" value="Genomic_DNA"/>
</dbReference>
<dbReference type="Pfam" id="PF00156">
    <property type="entry name" value="Pribosyltran"/>
    <property type="match status" value="1"/>
</dbReference>
<organism evidence="2 3">
    <name type="scientific">Fischerella major NIES-592</name>
    <dbReference type="NCBI Taxonomy" id="210994"/>
    <lineage>
        <taxon>Bacteria</taxon>
        <taxon>Bacillati</taxon>
        <taxon>Cyanobacteriota</taxon>
        <taxon>Cyanophyceae</taxon>
        <taxon>Nostocales</taxon>
        <taxon>Hapalosiphonaceae</taxon>
        <taxon>Fischerella</taxon>
    </lineage>
</organism>
<dbReference type="CDD" id="cd06223">
    <property type="entry name" value="PRTases_typeI"/>
    <property type="match status" value="1"/>
</dbReference>
<dbReference type="InterPro" id="IPR029057">
    <property type="entry name" value="PRTase-like"/>
</dbReference>
<sequence>MVFKDRAAAGQLLAAQLAAYANRKDVIVLALPRGGVPVAFEVARKINAPLDVFLVRKLGVPGHEELAMGAIASGGVQVLNEAVVQMLGLSQKVIERVATQEQQELNRRERLYRDDRPFPVLHERTVILVDDGLATGTTMRAAIVALRQQQPARLLVAVPVSSPEAYQEMQKLVDEIVCPQTPDPFYSVGLWYQDFPQVSDEEVCNLLKRATNNNQHSTVSN</sequence>
<comment type="caution">
    <text evidence="2">The sequence shown here is derived from an EMBL/GenBank/DDBJ whole genome shotgun (WGS) entry which is preliminary data.</text>
</comment>
<dbReference type="Proteomes" id="UP000186391">
    <property type="component" value="Unassembled WGS sequence"/>
</dbReference>
<proteinExistence type="predicted"/>
<reference evidence="2 3" key="1">
    <citation type="submission" date="2016-11" db="EMBL/GenBank/DDBJ databases">
        <title>Draft Genome Sequences of Nine Cyanobacterial Strains from Diverse Habitats.</title>
        <authorList>
            <person name="Zhu T."/>
            <person name="Hou S."/>
            <person name="Lu X."/>
            <person name="Hess W.R."/>
        </authorList>
    </citation>
    <scope>NUCLEOTIDE SEQUENCE [LARGE SCALE GENOMIC DNA]</scope>
    <source>
        <strain evidence="2 3">NIES-592</strain>
    </source>
</reference>
<dbReference type="RefSeq" id="WP_073555920.1">
    <property type="nucleotide sequence ID" value="NZ_MRCA01000006.1"/>
</dbReference>
<dbReference type="OrthoDB" id="9810066at2"/>
<name>A0A1U7GYG7_9CYAN</name>
<dbReference type="SUPFAM" id="SSF53271">
    <property type="entry name" value="PRTase-like"/>
    <property type="match status" value="1"/>
</dbReference>
<accession>A0A1U7GYG7</accession>
<keyword evidence="3" id="KW-1185">Reference proteome</keyword>
<dbReference type="Gene3D" id="3.30.1310.20">
    <property type="entry name" value="PRTase-like"/>
    <property type="match status" value="1"/>
</dbReference>
<dbReference type="InterPro" id="IPR000836">
    <property type="entry name" value="PRTase_dom"/>
</dbReference>
<protein>
    <submittedName>
        <fullName evidence="2">Phosphoribosyl transferase</fullName>
    </submittedName>
</protein>
<evidence type="ECO:0000313" key="2">
    <source>
        <dbReference type="EMBL" id="OKH13477.1"/>
    </source>
</evidence>
<gene>
    <name evidence="2" type="ORF">NIES592_12575</name>
</gene>
<feature type="domain" description="Phosphoribosyltransferase" evidence="1">
    <location>
        <begin position="11"/>
        <end position="182"/>
    </location>
</feature>
<keyword evidence="2" id="KW-0808">Transferase</keyword>
<evidence type="ECO:0000313" key="3">
    <source>
        <dbReference type="Proteomes" id="UP000186391"/>
    </source>
</evidence>